<feature type="signal peptide" evidence="1">
    <location>
        <begin position="1"/>
        <end position="20"/>
    </location>
</feature>
<keyword evidence="3" id="KW-1185">Reference proteome</keyword>
<dbReference type="AlphaFoldDB" id="A0A0C3KN11"/>
<evidence type="ECO:0000313" key="2">
    <source>
        <dbReference type="EMBL" id="KIO22758.1"/>
    </source>
</evidence>
<protein>
    <submittedName>
        <fullName evidence="2">Uncharacterized protein</fullName>
    </submittedName>
</protein>
<reference evidence="2 3" key="1">
    <citation type="submission" date="2014-04" db="EMBL/GenBank/DDBJ databases">
        <authorList>
            <consortium name="DOE Joint Genome Institute"/>
            <person name="Kuo A."/>
            <person name="Girlanda M."/>
            <person name="Perotto S."/>
            <person name="Kohler A."/>
            <person name="Nagy L.G."/>
            <person name="Floudas D."/>
            <person name="Copeland A."/>
            <person name="Barry K.W."/>
            <person name="Cichocki N."/>
            <person name="Veneault-Fourrey C."/>
            <person name="LaButti K."/>
            <person name="Lindquist E.A."/>
            <person name="Lipzen A."/>
            <person name="Lundell T."/>
            <person name="Morin E."/>
            <person name="Murat C."/>
            <person name="Sun H."/>
            <person name="Tunlid A."/>
            <person name="Henrissat B."/>
            <person name="Grigoriev I.V."/>
            <person name="Hibbett D.S."/>
            <person name="Martin F."/>
            <person name="Nordberg H.P."/>
            <person name="Cantor M.N."/>
            <person name="Hua S.X."/>
        </authorList>
    </citation>
    <scope>NUCLEOTIDE SEQUENCE [LARGE SCALE GENOMIC DNA]</scope>
    <source>
        <strain evidence="2 3">MUT 4182</strain>
    </source>
</reference>
<evidence type="ECO:0000256" key="1">
    <source>
        <dbReference type="SAM" id="SignalP"/>
    </source>
</evidence>
<dbReference type="HOGENOM" id="CLU_2293762_0_0_1"/>
<name>A0A0C3KN11_9AGAM</name>
<dbReference type="OrthoDB" id="2863512at2759"/>
<dbReference type="STRING" id="1051891.A0A0C3KN11"/>
<evidence type="ECO:0000313" key="3">
    <source>
        <dbReference type="Proteomes" id="UP000054248"/>
    </source>
</evidence>
<proteinExistence type="predicted"/>
<dbReference type="EMBL" id="KN823101">
    <property type="protein sequence ID" value="KIO22758.1"/>
    <property type="molecule type" value="Genomic_DNA"/>
</dbReference>
<organism evidence="2 3">
    <name type="scientific">Tulasnella calospora MUT 4182</name>
    <dbReference type="NCBI Taxonomy" id="1051891"/>
    <lineage>
        <taxon>Eukaryota</taxon>
        <taxon>Fungi</taxon>
        <taxon>Dikarya</taxon>
        <taxon>Basidiomycota</taxon>
        <taxon>Agaricomycotina</taxon>
        <taxon>Agaricomycetes</taxon>
        <taxon>Cantharellales</taxon>
        <taxon>Tulasnellaceae</taxon>
        <taxon>Tulasnella</taxon>
    </lineage>
</organism>
<dbReference type="Proteomes" id="UP000054248">
    <property type="component" value="Unassembled WGS sequence"/>
</dbReference>
<gene>
    <name evidence="2" type="ORF">M407DRAFT_9767</name>
</gene>
<feature type="chain" id="PRO_5002166422" evidence="1">
    <location>
        <begin position="21"/>
        <end position="101"/>
    </location>
</feature>
<reference evidence="3" key="2">
    <citation type="submission" date="2015-01" db="EMBL/GenBank/DDBJ databases">
        <title>Evolutionary Origins and Diversification of the Mycorrhizal Mutualists.</title>
        <authorList>
            <consortium name="DOE Joint Genome Institute"/>
            <consortium name="Mycorrhizal Genomics Consortium"/>
            <person name="Kohler A."/>
            <person name="Kuo A."/>
            <person name="Nagy L.G."/>
            <person name="Floudas D."/>
            <person name="Copeland A."/>
            <person name="Barry K.W."/>
            <person name="Cichocki N."/>
            <person name="Veneault-Fourrey C."/>
            <person name="LaButti K."/>
            <person name="Lindquist E.A."/>
            <person name="Lipzen A."/>
            <person name="Lundell T."/>
            <person name="Morin E."/>
            <person name="Murat C."/>
            <person name="Riley R."/>
            <person name="Ohm R."/>
            <person name="Sun H."/>
            <person name="Tunlid A."/>
            <person name="Henrissat B."/>
            <person name="Grigoriev I.V."/>
            <person name="Hibbett D.S."/>
            <person name="Martin F."/>
        </authorList>
    </citation>
    <scope>NUCLEOTIDE SEQUENCE [LARGE SCALE GENOMIC DNA]</scope>
    <source>
        <strain evidence="3">MUT 4182</strain>
    </source>
</reference>
<accession>A0A0C3KN11</accession>
<keyword evidence="1" id="KW-0732">Signal</keyword>
<sequence>MKLSTLCLFSLASFLPSISAAPAPADVSDLTLKKETIIKRAGGEINYLTDCRRVDYDNNVDYPASYMAWYSDLEWSLNNNHLPDALSSEYRDWANGGKDWF</sequence>